<dbReference type="PANTHER" id="PTHR30185:SF18">
    <property type="entry name" value="TRANSCRIPTIONAL REGULATOR MTLR"/>
    <property type="match status" value="1"/>
</dbReference>
<dbReference type="EMBL" id="JAGSND010000006">
    <property type="protein sequence ID" value="MBR0598254.1"/>
    <property type="molecule type" value="Genomic_DNA"/>
</dbReference>
<evidence type="ECO:0000256" key="4">
    <source>
        <dbReference type="ARBA" id="ARBA00023163"/>
    </source>
</evidence>
<keyword evidence="4" id="KW-0804">Transcription</keyword>
<proteinExistence type="predicted"/>
<dbReference type="AlphaFoldDB" id="A0A8J8B1H4"/>
<dbReference type="Pfam" id="PF00874">
    <property type="entry name" value="PRD"/>
    <property type="match status" value="1"/>
</dbReference>
<dbReference type="PANTHER" id="PTHR30185">
    <property type="entry name" value="CRYPTIC BETA-GLUCOSIDE BGL OPERON ANTITERMINATOR"/>
    <property type="match status" value="1"/>
</dbReference>
<evidence type="ECO:0000313" key="7">
    <source>
        <dbReference type="Proteomes" id="UP000675664"/>
    </source>
</evidence>
<dbReference type="Gene3D" id="1.10.10.10">
    <property type="entry name" value="Winged helix-like DNA-binding domain superfamily/Winged helix DNA-binding domain"/>
    <property type="match status" value="1"/>
</dbReference>
<feature type="domain" description="PRD" evidence="5">
    <location>
        <begin position="302"/>
        <end position="409"/>
    </location>
</feature>
<reference evidence="6" key="2">
    <citation type="submission" date="2021-04" db="EMBL/GenBank/DDBJ databases">
        <authorList>
            <person name="Liu J."/>
        </authorList>
    </citation>
    <scope>NUCLEOTIDE SEQUENCE</scope>
    <source>
        <strain evidence="6">BAD-6</strain>
    </source>
</reference>
<dbReference type="Gene3D" id="1.10.1790.10">
    <property type="entry name" value="PRD domain"/>
    <property type="match status" value="1"/>
</dbReference>
<reference evidence="6" key="1">
    <citation type="submission" date="2021-04" db="EMBL/GenBank/DDBJ databases">
        <title>Sinoanaerobacter chloroacetimidivorans sp. nov., an obligate anaerobic bacterium isolated from anaerobic sludge.</title>
        <authorList>
            <person name="Bao Y."/>
        </authorList>
    </citation>
    <scope>NUCLEOTIDE SEQUENCE</scope>
    <source>
        <strain evidence="6">BAD-6</strain>
    </source>
</reference>
<keyword evidence="7" id="KW-1185">Reference proteome</keyword>
<accession>A0A8J8B1H4</accession>
<dbReference type="InterPro" id="IPR011608">
    <property type="entry name" value="PRD"/>
</dbReference>
<dbReference type="PROSITE" id="PS51372">
    <property type="entry name" value="PRD_2"/>
    <property type="match status" value="1"/>
</dbReference>
<evidence type="ECO:0000256" key="2">
    <source>
        <dbReference type="ARBA" id="ARBA00023015"/>
    </source>
</evidence>
<gene>
    <name evidence="6" type="ORF">KCX82_10245</name>
</gene>
<evidence type="ECO:0000256" key="1">
    <source>
        <dbReference type="ARBA" id="ARBA00022737"/>
    </source>
</evidence>
<keyword evidence="3" id="KW-0010">Activator</keyword>
<evidence type="ECO:0000259" key="5">
    <source>
        <dbReference type="PROSITE" id="PS51372"/>
    </source>
</evidence>
<organism evidence="6 7">
    <name type="scientific">Sinanaerobacter chloroacetimidivorans</name>
    <dbReference type="NCBI Taxonomy" id="2818044"/>
    <lineage>
        <taxon>Bacteria</taxon>
        <taxon>Bacillati</taxon>
        <taxon>Bacillota</taxon>
        <taxon>Clostridia</taxon>
        <taxon>Peptostreptococcales</taxon>
        <taxon>Anaerovoracaceae</taxon>
        <taxon>Sinanaerobacter</taxon>
    </lineage>
</organism>
<dbReference type="InterPro" id="IPR036634">
    <property type="entry name" value="PRD_sf"/>
</dbReference>
<dbReference type="InterPro" id="IPR036388">
    <property type="entry name" value="WH-like_DNA-bd_sf"/>
</dbReference>
<sequence length="546" mass="62870">MELNGRMVNILNAMINSSENSWNEIPVSDLLSALKITKRTFYYNFDKISKWLKENDLGTVSLSEGNCFVKFPKKDELKELLQSSNTNYFMSAEERHALEILYITLSSEIITIEQFQQMFDVSKNTILADIKKQKENLKEFQLDIKYSAKQGYFIEGEEFSIRKFLGNQVYRLGHIQAKKDLYRLLDNALFELTGKQLDFRDRIRDAIRIYETDIDTDLVQSYVEHEVLMIFIAYKRCMGGRHFTIDEQEKKTLEKLAEYKGVQKIISCLNESCGLNLCEQESYYITILLLGVKNFDFNSKIEEDSYIRNITKQFIANVERNANITIKDREPFMARLVSHIGPMYYRVKYDIKIENPLLDDIKAMYKQAFEVTRKSLGEVEGDLSDLIDDNEMGYLAMYIGGELNQVKREIKADQKNGQSVLIVCGAGVAASVLIKSQLIELIGDQFNFVLCSVGKLKDKNLAEYSLAVSTVRFDELPEHTVYVGAVLSEQDKRKIITELNKCKMKVMNEFTLGDLMKIISGSSGGNLTNGELEEINYELCRFFHTS</sequence>
<keyword evidence="1" id="KW-0677">Repeat</keyword>
<keyword evidence="2" id="KW-0805">Transcription regulation</keyword>
<dbReference type="Pfam" id="PF05043">
    <property type="entry name" value="Mga"/>
    <property type="match status" value="1"/>
</dbReference>
<dbReference type="InterPro" id="IPR007737">
    <property type="entry name" value="Mga_HTH"/>
</dbReference>
<dbReference type="Proteomes" id="UP000675664">
    <property type="component" value="Unassembled WGS sequence"/>
</dbReference>
<dbReference type="InterPro" id="IPR050661">
    <property type="entry name" value="BglG_antiterminators"/>
</dbReference>
<evidence type="ECO:0000313" key="6">
    <source>
        <dbReference type="EMBL" id="MBR0598254.1"/>
    </source>
</evidence>
<dbReference type="GO" id="GO:0006355">
    <property type="term" value="P:regulation of DNA-templated transcription"/>
    <property type="evidence" value="ECO:0007669"/>
    <property type="project" value="InterPro"/>
</dbReference>
<protein>
    <submittedName>
        <fullName evidence="6">BglG family transcription antiterminator</fullName>
    </submittedName>
</protein>
<comment type="caution">
    <text evidence="6">The sequence shown here is derived from an EMBL/GenBank/DDBJ whole genome shotgun (WGS) entry which is preliminary data.</text>
</comment>
<name>A0A8J8B1H4_9FIRM</name>
<evidence type="ECO:0000256" key="3">
    <source>
        <dbReference type="ARBA" id="ARBA00023159"/>
    </source>
</evidence>
<dbReference type="Gene3D" id="3.40.50.2300">
    <property type="match status" value="1"/>
</dbReference>
<dbReference type="RefSeq" id="WP_227018383.1">
    <property type="nucleotide sequence ID" value="NZ_JAGSND010000006.1"/>
</dbReference>
<dbReference type="SUPFAM" id="SSF63520">
    <property type="entry name" value="PTS-regulatory domain, PRD"/>
    <property type="match status" value="2"/>
</dbReference>